<dbReference type="PROSITE" id="PS00673">
    <property type="entry name" value="V8_SER"/>
    <property type="match status" value="1"/>
</dbReference>
<dbReference type="AlphaFoldDB" id="A0A2T4Q302"/>
<reference evidence="10 11" key="1">
    <citation type="journal article" date="2016" name="Front. Microbiol.">
        <title>Comprehensive Phylogenetic Analysis of Bovine Non-aureus Staphylococci Species Based on Whole-Genome Sequencing.</title>
        <authorList>
            <person name="Naushad S."/>
            <person name="Barkema H.W."/>
            <person name="Luby C."/>
            <person name="Condas L.A."/>
            <person name="Nobrega D.B."/>
            <person name="Carson D.A."/>
            <person name="De Buck J."/>
        </authorList>
    </citation>
    <scope>NUCLEOTIDE SEQUENCE [LARGE SCALE GENOMIC DNA]</scope>
    <source>
        <strain evidence="10 11">SNUC 2993</strain>
    </source>
</reference>
<gene>
    <name evidence="10" type="ORF">BU085_02030</name>
</gene>
<feature type="compositionally biased region" description="Basic and acidic residues" evidence="9">
    <location>
        <begin position="48"/>
        <end position="61"/>
    </location>
</feature>
<evidence type="ECO:0000256" key="8">
    <source>
        <dbReference type="RuleBase" id="RU004296"/>
    </source>
</evidence>
<dbReference type="InterPro" id="IPR043504">
    <property type="entry name" value="Peptidase_S1_PA_chymotrypsin"/>
</dbReference>
<feature type="active site" description="Charge relay system" evidence="7">
    <location>
        <position position="159"/>
    </location>
</feature>
<keyword evidence="5 8" id="KW-0720">Serine protease</keyword>
<dbReference type="InterPro" id="IPR008256">
    <property type="entry name" value="Peptidase_S1B"/>
</dbReference>
<dbReference type="InterPro" id="IPR050966">
    <property type="entry name" value="Glutamyl_endopeptidase"/>
</dbReference>
<dbReference type="STRING" id="1194526.A284_01095"/>
<feature type="active site" description="Charge relay system" evidence="7">
    <location>
        <position position="117"/>
    </location>
</feature>
<evidence type="ECO:0000313" key="11">
    <source>
        <dbReference type="Proteomes" id="UP000240717"/>
    </source>
</evidence>
<comment type="caution">
    <text evidence="10">The sequence shown here is derived from an EMBL/GenBank/DDBJ whole genome shotgun (WGS) entry which is preliminary data.</text>
</comment>
<proteinExistence type="inferred from homology"/>
<evidence type="ECO:0000256" key="9">
    <source>
        <dbReference type="SAM" id="MobiDB-lite"/>
    </source>
</evidence>
<dbReference type="PANTHER" id="PTHR15462:SF8">
    <property type="entry name" value="SERINE PROTEASE"/>
    <property type="match status" value="1"/>
</dbReference>
<dbReference type="GO" id="GO:0004252">
    <property type="term" value="F:serine-type endopeptidase activity"/>
    <property type="evidence" value="ECO:0007669"/>
    <property type="project" value="InterPro"/>
</dbReference>
<evidence type="ECO:0000256" key="6">
    <source>
        <dbReference type="ARBA" id="ARBA00023026"/>
    </source>
</evidence>
<comment type="similarity">
    <text evidence="1 8">Belongs to the peptidase S1B family.</text>
</comment>
<dbReference type="InterPro" id="IPR009003">
    <property type="entry name" value="Peptidase_S1_PA"/>
</dbReference>
<dbReference type="GO" id="GO:0006508">
    <property type="term" value="P:proteolysis"/>
    <property type="evidence" value="ECO:0007669"/>
    <property type="project" value="UniProtKB-KW"/>
</dbReference>
<keyword evidence="6" id="KW-0843">Virulence</keyword>
<dbReference type="InterPro" id="IPR000126">
    <property type="entry name" value="V8_ser_AS"/>
</dbReference>
<feature type="region of interest" description="Disordered" evidence="9">
    <location>
        <begin position="279"/>
        <end position="316"/>
    </location>
</feature>
<protein>
    <recommendedName>
        <fullName evidence="8">Serine protease</fullName>
        <ecNumber evidence="8">3.4.21.-</ecNumber>
    </recommendedName>
</protein>
<feature type="signal peptide" evidence="8">
    <location>
        <begin position="1"/>
        <end position="27"/>
    </location>
</feature>
<dbReference type="InterPro" id="IPR008353">
    <property type="entry name" value="Peptidase_S1B_tx"/>
</dbReference>
<feature type="chain" id="PRO_5015369880" description="Serine protease" evidence="8">
    <location>
        <begin position="28"/>
        <end position="316"/>
    </location>
</feature>
<sequence>MKVKFLTASSLLIATLTSATLINPAHAETTSSTDNHQQTTQSQQQKTPKIDKGNNVKPVEKKERANVILPNNDRHQINDTTLGHYAPVTFVQVQSNEGTFIASGVVVGKDKLLTNKHVVDATHGNPRALKAFPSAVNQNNYPNGGFTGEQITKYPGNADLAIVKFSPNDKNQNIGEVVTPATLSDNADTNQNQPITVTGYPGDKPLATMWESRGKITQIQGEDMHYDLSTTGGNSGSPVFNSRNEVIGIHWGGAANSYNGAVFINKDVQNFLKQNIEDINFSNSDNNDDNDNNNGTDDNNNNNNDDDNNYDNPDAA</sequence>
<dbReference type="PANTHER" id="PTHR15462">
    <property type="entry name" value="SERINE PROTEASE"/>
    <property type="match status" value="1"/>
</dbReference>
<evidence type="ECO:0000256" key="7">
    <source>
        <dbReference type="PIRSR" id="PIRSR608256-1"/>
    </source>
</evidence>
<keyword evidence="4 8" id="KW-0378">Hydrolase</keyword>
<feature type="active site" description="Charge relay system" evidence="7">
    <location>
        <position position="235"/>
    </location>
</feature>
<dbReference type="EC" id="3.4.21.-" evidence="8"/>
<dbReference type="RefSeq" id="WP_075778277.1">
    <property type="nucleotide sequence ID" value="NZ_JALCYD010000005.1"/>
</dbReference>
<dbReference type="Pfam" id="PF13365">
    <property type="entry name" value="Trypsin_2"/>
    <property type="match status" value="1"/>
</dbReference>
<dbReference type="EMBL" id="PZEV01000004">
    <property type="protein sequence ID" value="PTI52263.1"/>
    <property type="molecule type" value="Genomic_DNA"/>
</dbReference>
<dbReference type="SUPFAM" id="SSF50494">
    <property type="entry name" value="Trypsin-like serine proteases"/>
    <property type="match status" value="1"/>
</dbReference>
<accession>A0A2T4Q302</accession>
<evidence type="ECO:0000256" key="3">
    <source>
        <dbReference type="ARBA" id="ARBA00022729"/>
    </source>
</evidence>
<evidence type="ECO:0000256" key="2">
    <source>
        <dbReference type="ARBA" id="ARBA00022670"/>
    </source>
</evidence>
<dbReference type="Gene3D" id="2.40.10.10">
    <property type="entry name" value="Trypsin-like serine proteases"/>
    <property type="match status" value="2"/>
</dbReference>
<evidence type="ECO:0000256" key="4">
    <source>
        <dbReference type="ARBA" id="ARBA00022801"/>
    </source>
</evidence>
<feature type="compositionally biased region" description="Low complexity" evidence="9">
    <location>
        <begin position="292"/>
        <end position="303"/>
    </location>
</feature>
<dbReference type="PRINTS" id="PR01774">
    <property type="entry name" value="EXFOLTOXIN"/>
</dbReference>
<evidence type="ECO:0000313" key="10">
    <source>
        <dbReference type="EMBL" id="PTI52263.1"/>
    </source>
</evidence>
<name>A0A2T4Q302_STAWA</name>
<evidence type="ECO:0000256" key="5">
    <source>
        <dbReference type="ARBA" id="ARBA00022825"/>
    </source>
</evidence>
<feature type="region of interest" description="Disordered" evidence="9">
    <location>
        <begin position="28"/>
        <end position="61"/>
    </location>
</feature>
<organism evidence="10 11">
    <name type="scientific">Staphylococcus warneri</name>
    <dbReference type="NCBI Taxonomy" id="1292"/>
    <lineage>
        <taxon>Bacteria</taxon>
        <taxon>Bacillati</taxon>
        <taxon>Bacillota</taxon>
        <taxon>Bacilli</taxon>
        <taxon>Bacillales</taxon>
        <taxon>Staphylococcaceae</taxon>
        <taxon>Staphylococcus</taxon>
    </lineage>
</organism>
<feature type="compositionally biased region" description="Low complexity" evidence="9">
    <location>
        <begin position="29"/>
        <end position="47"/>
    </location>
</feature>
<evidence type="ECO:0000256" key="1">
    <source>
        <dbReference type="ARBA" id="ARBA00008764"/>
    </source>
</evidence>
<dbReference type="Proteomes" id="UP000240717">
    <property type="component" value="Unassembled WGS sequence"/>
</dbReference>
<keyword evidence="3 8" id="KW-0732">Signal</keyword>
<keyword evidence="2 8" id="KW-0645">Protease</keyword>
<dbReference type="PRINTS" id="PR00839">
    <property type="entry name" value="V8PROTEASE"/>
</dbReference>